<accession>A0A1I1BV01</accession>
<dbReference type="Proteomes" id="UP000198790">
    <property type="component" value="Unassembled WGS sequence"/>
</dbReference>
<sequence length="96" mass="11327">MKNQEQAESWDEIKELWNNSAKGDEINFQFSTLISELKSKMSEFETNSIKSDITQIKSSWNQYKEKVSPFEKKSIASDLKMITEFIKKILQKMKLK</sequence>
<reference evidence="1 2" key="1">
    <citation type="submission" date="2016-10" db="EMBL/GenBank/DDBJ databases">
        <authorList>
            <person name="de Groot N.N."/>
        </authorList>
    </citation>
    <scope>NUCLEOTIDE SEQUENCE [LARGE SCALE GENOMIC DNA]</scope>
    <source>
        <strain evidence="1 2">DSM 23399</strain>
    </source>
</reference>
<protein>
    <submittedName>
        <fullName evidence="1">Uncharacterized protein</fullName>
    </submittedName>
</protein>
<dbReference type="RefSeq" id="WP_092900148.1">
    <property type="nucleotide sequence ID" value="NZ_FOKK01000018.1"/>
</dbReference>
<proteinExistence type="predicted"/>
<keyword evidence="2" id="KW-1185">Reference proteome</keyword>
<dbReference type="AlphaFoldDB" id="A0A1I1BV01"/>
<organism evidence="1 2">
    <name type="scientific">Algoriphagus aquimarinus</name>
    <dbReference type="NCBI Taxonomy" id="237018"/>
    <lineage>
        <taxon>Bacteria</taxon>
        <taxon>Pseudomonadati</taxon>
        <taxon>Bacteroidota</taxon>
        <taxon>Cytophagia</taxon>
        <taxon>Cytophagales</taxon>
        <taxon>Cyclobacteriaceae</taxon>
        <taxon>Algoriphagus</taxon>
    </lineage>
</organism>
<gene>
    <name evidence="1" type="ORF">SAMN04489723_11855</name>
</gene>
<evidence type="ECO:0000313" key="1">
    <source>
        <dbReference type="EMBL" id="SFB54245.1"/>
    </source>
</evidence>
<name>A0A1I1BV01_9BACT</name>
<dbReference type="EMBL" id="FOKK01000018">
    <property type="protein sequence ID" value="SFB54245.1"/>
    <property type="molecule type" value="Genomic_DNA"/>
</dbReference>
<dbReference type="STRING" id="237018.SAMN04489723_11855"/>
<evidence type="ECO:0000313" key="2">
    <source>
        <dbReference type="Proteomes" id="UP000198790"/>
    </source>
</evidence>
<dbReference type="OrthoDB" id="982596at2"/>